<gene>
    <name evidence="1" type="ORF">ACEZDG_26695</name>
</gene>
<dbReference type="EMBL" id="JBHEZX010000013">
    <property type="protein sequence ID" value="MFC1412860.1"/>
    <property type="molecule type" value="Genomic_DNA"/>
</dbReference>
<comment type="caution">
    <text evidence="1">The sequence shown here is derived from an EMBL/GenBank/DDBJ whole genome shotgun (WGS) entry which is preliminary data.</text>
</comment>
<evidence type="ECO:0000313" key="2">
    <source>
        <dbReference type="Proteomes" id="UP001592582"/>
    </source>
</evidence>
<sequence>MTSDSRFHSQSFEVSWPLWIVRAELDRLISASTGPSSRRATWSSECELFLTEAFTSEEPAEEFTGITGSLSAFTRTWDESPDAQIDWLKDLHAAVDGLPTPAPRLPYWSERRGQVKKPLLTDLDATSRSFASLISKLSDAGYFAWAFGEACVDGGFDGDLGSDAAAEMHRLLGREQLWPVSRHASAYSLDDLCDVIEFLADQVRRPLRRRYHEFSGCGWHHEGGYSADRGLQTYRWRVNQILDQSVLGLTLASSGRLETLAPNHLEDLVAAVRTAANVHDADATELQHALAQFRARGATQMDKRQAVIALAGILERRRALVKDQLLSKDEGALFQIANQFGIRHQDAKQQTKYDAGLYLDWIFYWYTATIDLTNRIVAGQS</sequence>
<dbReference type="RefSeq" id="WP_380513946.1">
    <property type="nucleotide sequence ID" value="NZ_JBHEZX010000013.1"/>
</dbReference>
<keyword evidence="2" id="KW-1185">Reference proteome</keyword>
<evidence type="ECO:0000313" key="1">
    <source>
        <dbReference type="EMBL" id="MFC1412860.1"/>
    </source>
</evidence>
<accession>A0ABV6VGJ4</accession>
<proteinExistence type="predicted"/>
<name>A0ABV6VGJ4_9ACTN</name>
<protein>
    <submittedName>
        <fullName evidence="1">Uncharacterized protein</fullName>
    </submittedName>
</protein>
<reference evidence="1 2" key="1">
    <citation type="submission" date="2024-09" db="EMBL/GenBank/DDBJ databases">
        <authorList>
            <person name="Lee S.D."/>
        </authorList>
    </citation>
    <scope>NUCLEOTIDE SEQUENCE [LARGE SCALE GENOMIC DNA]</scope>
    <source>
        <strain evidence="1 2">N1-1</strain>
    </source>
</reference>
<dbReference type="Proteomes" id="UP001592582">
    <property type="component" value="Unassembled WGS sequence"/>
</dbReference>
<organism evidence="1 2">
    <name type="scientific">Streptacidiphilus alkalitolerans</name>
    <dbReference type="NCBI Taxonomy" id="3342712"/>
    <lineage>
        <taxon>Bacteria</taxon>
        <taxon>Bacillati</taxon>
        <taxon>Actinomycetota</taxon>
        <taxon>Actinomycetes</taxon>
        <taxon>Kitasatosporales</taxon>
        <taxon>Streptomycetaceae</taxon>
        <taxon>Streptacidiphilus</taxon>
    </lineage>
</organism>